<accession>A0A084VE40</accession>
<keyword evidence="3" id="KW-1185">Reference proteome</keyword>
<dbReference type="EnsemblMetazoa" id="ASIC003347-RA">
    <property type="protein sequence ID" value="ASIC003347-PA"/>
    <property type="gene ID" value="ASIC003347"/>
</dbReference>
<dbReference type="EMBL" id="ATLV01012233">
    <property type="status" value="NOT_ANNOTATED_CDS"/>
    <property type="molecule type" value="Genomic_DNA"/>
</dbReference>
<organism evidence="1">
    <name type="scientific">Anopheles sinensis</name>
    <name type="common">Mosquito</name>
    <dbReference type="NCBI Taxonomy" id="74873"/>
    <lineage>
        <taxon>Eukaryota</taxon>
        <taxon>Metazoa</taxon>
        <taxon>Ecdysozoa</taxon>
        <taxon>Arthropoda</taxon>
        <taxon>Hexapoda</taxon>
        <taxon>Insecta</taxon>
        <taxon>Pterygota</taxon>
        <taxon>Neoptera</taxon>
        <taxon>Endopterygota</taxon>
        <taxon>Diptera</taxon>
        <taxon>Nematocera</taxon>
        <taxon>Culicoidea</taxon>
        <taxon>Culicidae</taxon>
        <taxon>Anophelinae</taxon>
        <taxon>Anopheles</taxon>
    </lineage>
</organism>
<evidence type="ECO:0000313" key="3">
    <source>
        <dbReference type="Proteomes" id="UP000030765"/>
    </source>
</evidence>
<protein>
    <submittedName>
        <fullName evidence="1 2">Uncharacterized protein</fullName>
    </submittedName>
</protein>
<proteinExistence type="predicted"/>
<dbReference type="AlphaFoldDB" id="A0A084VE40"/>
<dbReference type="Proteomes" id="UP000030765">
    <property type="component" value="Unassembled WGS sequence"/>
</dbReference>
<gene>
    <name evidence="1" type="ORF">ZHAS_00003347</name>
</gene>
<sequence length="163" mass="18217">MFRLLRLGLLPAKRWVKPTSSTRGAPQIPNRCYRDPSIDHLINHNAPCTPIRNIVIYVAVLIITTIIFAMCSSDHGATTLAKDKPGRRRCLFRYALSDPRPNRNAVSADNVASRFRVCKYLSRLQCHAIPGPVRANTAGDSDRAYHQVLGTPVIEPVASWKIM</sequence>
<evidence type="ECO:0000313" key="2">
    <source>
        <dbReference type="EnsemblMetazoa" id="ASIC003347-PA"/>
    </source>
</evidence>
<reference evidence="1 3" key="1">
    <citation type="journal article" date="2014" name="BMC Genomics">
        <title>Genome sequence of Anopheles sinensis provides insight into genetics basis of mosquito competence for malaria parasites.</title>
        <authorList>
            <person name="Zhou D."/>
            <person name="Zhang D."/>
            <person name="Ding G."/>
            <person name="Shi L."/>
            <person name="Hou Q."/>
            <person name="Ye Y."/>
            <person name="Xu Y."/>
            <person name="Zhou H."/>
            <person name="Xiong C."/>
            <person name="Li S."/>
            <person name="Yu J."/>
            <person name="Hong S."/>
            <person name="Yu X."/>
            <person name="Zou P."/>
            <person name="Chen C."/>
            <person name="Chang X."/>
            <person name="Wang W."/>
            <person name="Lv Y."/>
            <person name="Sun Y."/>
            <person name="Ma L."/>
            <person name="Shen B."/>
            <person name="Zhu C."/>
        </authorList>
    </citation>
    <scope>NUCLEOTIDE SEQUENCE [LARGE SCALE GENOMIC DNA]</scope>
</reference>
<name>A0A084VE40_ANOSI</name>
<reference evidence="2" key="2">
    <citation type="submission" date="2020-05" db="UniProtKB">
        <authorList>
            <consortium name="EnsemblMetazoa"/>
        </authorList>
    </citation>
    <scope>IDENTIFICATION</scope>
</reference>
<evidence type="ECO:0000313" key="1">
    <source>
        <dbReference type="EMBL" id="KFB36234.1"/>
    </source>
</evidence>
<dbReference type="EMBL" id="KE524773">
    <property type="protein sequence ID" value="KFB36234.1"/>
    <property type="molecule type" value="Genomic_DNA"/>
</dbReference>
<dbReference type="VEuPathDB" id="VectorBase:ASIC003347"/>